<feature type="domain" description="ABC transporter" evidence="4">
    <location>
        <begin position="435"/>
        <end position="714"/>
    </location>
</feature>
<dbReference type="PANTHER" id="PTHR43514:SF4">
    <property type="entry name" value="ABC TRANSPORTER I FAMILY MEMBER 10"/>
    <property type="match status" value="1"/>
</dbReference>
<dbReference type="SMART" id="SM00382">
    <property type="entry name" value="AAA"/>
    <property type="match status" value="1"/>
</dbReference>
<dbReference type="InterPro" id="IPR027417">
    <property type="entry name" value="P-loop_NTPase"/>
</dbReference>
<keyword evidence="6" id="KW-1185">Reference proteome</keyword>
<organism evidence="5 6">
    <name type="scientific">Helicocarpus griseus UAMH5409</name>
    <dbReference type="NCBI Taxonomy" id="1447875"/>
    <lineage>
        <taxon>Eukaryota</taxon>
        <taxon>Fungi</taxon>
        <taxon>Dikarya</taxon>
        <taxon>Ascomycota</taxon>
        <taxon>Pezizomycotina</taxon>
        <taxon>Eurotiomycetes</taxon>
        <taxon>Eurotiomycetidae</taxon>
        <taxon>Onygenales</taxon>
        <taxon>Ajellomycetaceae</taxon>
        <taxon>Helicocarpus</taxon>
    </lineage>
</organism>
<feature type="compositionally biased region" description="Polar residues" evidence="3">
    <location>
        <begin position="348"/>
        <end position="359"/>
    </location>
</feature>
<dbReference type="PANTHER" id="PTHR43514">
    <property type="entry name" value="ABC TRANSPORTER I FAMILY MEMBER 10"/>
    <property type="match status" value="1"/>
</dbReference>
<protein>
    <recommendedName>
        <fullName evidence="4">ABC transporter domain-containing protein</fullName>
    </recommendedName>
</protein>
<dbReference type="InterPro" id="IPR003439">
    <property type="entry name" value="ABC_transporter-like_ATP-bd"/>
</dbReference>
<dbReference type="OrthoDB" id="10255969at2759"/>
<dbReference type="PROSITE" id="PS50893">
    <property type="entry name" value="ABC_TRANSPORTER_2"/>
    <property type="match status" value="2"/>
</dbReference>
<gene>
    <name evidence="5" type="ORF">AJ79_03016</name>
</gene>
<comment type="caution">
    <text evidence="5">The sequence shown here is derived from an EMBL/GenBank/DDBJ whole genome shotgun (WGS) entry which is preliminary data.</text>
</comment>
<feature type="domain" description="ABC transporter" evidence="4">
    <location>
        <begin position="123"/>
        <end position="339"/>
    </location>
</feature>
<dbReference type="InterPro" id="IPR003593">
    <property type="entry name" value="AAA+_ATPase"/>
</dbReference>
<evidence type="ECO:0000256" key="2">
    <source>
        <dbReference type="ARBA" id="ARBA00022840"/>
    </source>
</evidence>
<dbReference type="GO" id="GO:0016887">
    <property type="term" value="F:ATP hydrolysis activity"/>
    <property type="evidence" value="ECO:0007669"/>
    <property type="project" value="InterPro"/>
</dbReference>
<name>A0A2B7Y0G2_9EURO</name>
<evidence type="ECO:0000313" key="5">
    <source>
        <dbReference type="EMBL" id="PGH14523.1"/>
    </source>
</evidence>
<dbReference type="STRING" id="1447875.A0A2B7Y0G2"/>
<dbReference type="SUPFAM" id="SSF52540">
    <property type="entry name" value="P-loop containing nucleoside triphosphate hydrolases"/>
    <property type="match status" value="2"/>
</dbReference>
<dbReference type="GO" id="GO:0005524">
    <property type="term" value="F:ATP binding"/>
    <property type="evidence" value="ECO:0007669"/>
    <property type="project" value="UniProtKB-KW"/>
</dbReference>
<evidence type="ECO:0000256" key="3">
    <source>
        <dbReference type="SAM" id="MobiDB-lite"/>
    </source>
</evidence>
<sequence>MWKFLAAPAGPRGISPLSASRARLFSSTACCAKQKIHEGGYIKEREEQGQKWNSGSQNENEPAVIAIKNATFYRQYPSAGQPQIHNPPLFPKTTFYLQSSVTPKPPANLPREHWVVIGSSDKSNFLDVLRGRFICTPPAARSYPYLTTHKAPADAIQYVGFSSSQGLSAKGIRGSHMSARYESRKEITDFTLLQYLNGQTSLNPLEEEVVEDEESNKRLGQILRDLKLQDHVDMPVSNLSNGQTRRAMIAEALVKNPEVLIVDEPFMGMDQQAVPALSRLLYQVTLSGAPRMVLGLRPQDPIPSWVSKVVVLGQDNTIALQGDYGEVFGSLKLWQAVASRRVKPLSVKGSSGNRSQSGQLELLPRNNKEEEEYKSLSLQQQKEYDGLEKLRERGQFDAHAHVLSELDILPKQPKRLEKRIPPFGEPVVEMDGVHVQYGDKVALGDWTQEVNGEKKQGLCWQVLRGQRWGIFGPNGSGKTTLVSLITSDHPQTYSQPVKLFGRSRLPEPGKPGISIFDLQSRLGHSSPEIHNFFPGRLSIRASLESSWAETFISKPNLTPQASLDIDSALRFFEADLNPDFVPWSQTPTTRSLAWANTITFSTLSAAQQRLVLFLRALLHKPDLIILDEPFSGMSPSLRDKCLHFLEVGEQRLPSTGTRNCNSPDYVEAWNLPPLSPSSGVPRHVGIADDQALIVISHVKEEIPEILNRWMRLPTPSGGSVVGDGQTSDGEAVLDFRMGTLDEHQTVADDLWGKVWESEPAPRRVREETQVGGGGDVRTADLIWPATVGKAVA</sequence>
<dbReference type="EMBL" id="PDNB01000034">
    <property type="protein sequence ID" value="PGH14523.1"/>
    <property type="molecule type" value="Genomic_DNA"/>
</dbReference>
<reference evidence="5 6" key="1">
    <citation type="submission" date="2017-10" db="EMBL/GenBank/DDBJ databases">
        <title>Comparative genomics in systemic dimorphic fungi from Ajellomycetaceae.</title>
        <authorList>
            <person name="Munoz J.F."/>
            <person name="Mcewen J.G."/>
            <person name="Clay O.K."/>
            <person name="Cuomo C.A."/>
        </authorList>
    </citation>
    <scope>NUCLEOTIDE SEQUENCE [LARGE SCALE GENOMIC DNA]</scope>
    <source>
        <strain evidence="5 6">UAMH5409</strain>
    </source>
</reference>
<evidence type="ECO:0000313" key="6">
    <source>
        <dbReference type="Proteomes" id="UP000223968"/>
    </source>
</evidence>
<dbReference type="Pfam" id="PF00005">
    <property type="entry name" value="ABC_tran"/>
    <property type="match status" value="2"/>
</dbReference>
<accession>A0A2B7Y0G2</accession>
<dbReference type="Gene3D" id="3.40.50.300">
    <property type="entry name" value="P-loop containing nucleotide triphosphate hydrolases"/>
    <property type="match status" value="2"/>
</dbReference>
<keyword evidence="1" id="KW-0547">Nucleotide-binding</keyword>
<evidence type="ECO:0000256" key="1">
    <source>
        <dbReference type="ARBA" id="ARBA00022741"/>
    </source>
</evidence>
<dbReference type="AlphaFoldDB" id="A0A2B7Y0G2"/>
<evidence type="ECO:0000259" key="4">
    <source>
        <dbReference type="PROSITE" id="PS50893"/>
    </source>
</evidence>
<dbReference type="InterPro" id="IPR050334">
    <property type="entry name" value="Molybdenum_import_ModC"/>
</dbReference>
<proteinExistence type="predicted"/>
<keyword evidence="2" id="KW-0067">ATP-binding</keyword>
<feature type="region of interest" description="Disordered" evidence="3">
    <location>
        <begin position="345"/>
        <end position="366"/>
    </location>
</feature>
<dbReference type="Proteomes" id="UP000223968">
    <property type="component" value="Unassembled WGS sequence"/>
</dbReference>